<feature type="region of interest" description="Disordered" evidence="1">
    <location>
        <begin position="941"/>
        <end position="963"/>
    </location>
</feature>
<feature type="compositionally biased region" description="Basic and acidic residues" evidence="1">
    <location>
        <begin position="947"/>
        <end position="963"/>
    </location>
</feature>
<evidence type="ECO:0000313" key="5">
    <source>
        <dbReference type="EMBL" id="EFW99250.1"/>
    </source>
</evidence>
<dbReference type="InterPro" id="IPR011990">
    <property type="entry name" value="TPR-like_helical_dom_sf"/>
</dbReference>
<dbReference type="GeneID" id="25979019"/>
<dbReference type="HOGENOM" id="CLU_000288_125_7_1"/>
<proteinExistence type="predicted"/>
<dbReference type="GO" id="GO:0043531">
    <property type="term" value="F:ADP binding"/>
    <property type="evidence" value="ECO:0007669"/>
    <property type="project" value="InterPro"/>
</dbReference>
<dbReference type="InterPro" id="IPR027417">
    <property type="entry name" value="P-loop_NTPase"/>
</dbReference>
<feature type="region of interest" description="Disordered" evidence="1">
    <location>
        <begin position="1"/>
        <end position="20"/>
    </location>
</feature>
<evidence type="ECO:0000259" key="3">
    <source>
        <dbReference type="Pfam" id="PF24809"/>
    </source>
</evidence>
<dbReference type="Proteomes" id="UP000007796">
    <property type="component" value="Unassembled WGS sequence"/>
</dbReference>
<evidence type="ECO:0000259" key="4">
    <source>
        <dbReference type="Pfam" id="PF25000"/>
    </source>
</evidence>
<evidence type="ECO:0000313" key="6">
    <source>
        <dbReference type="Proteomes" id="UP000007796"/>
    </source>
</evidence>
<reference evidence="5 6" key="1">
    <citation type="journal article" date="2011" name="Proc. Natl. Acad. Sci. U.S.A.">
        <title>Genome and transcriptome analyses of the mountain pine beetle-fungal symbiont Grosmannia clavigera, a lodgepole pine pathogen.</title>
        <authorList>
            <person name="DiGuistini S."/>
            <person name="Wang Y."/>
            <person name="Liao N.Y."/>
            <person name="Taylor G."/>
            <person name="Tanguay P."/>
            <person name="Feau N."/>
            <person name="Henrissat B."/>
            <person name="Chan S.K."/>
            <person name="Hesse-Orce U."/>
            <person name="Alamouti S.M."/>
            <person name="Tsui C.K.M."/>
            <person name="Docking R.T."/>
            <person name="Levasseur A."/>
            <person name="Haridas S."/>
            <person name="Robertson G."/>
            <person name="Birol I."/>
            <person name="Holt R.A."/>
            <person name="Marra M.A."/>
            <person name="Hamelin R.C."/>
            <person name="Hirst M."/>
            <person name="Jones S.J.M."/>
            <person name="Bohlmann J."/>
            <person name="Breuil C."/>
        </authorList>
    </citation>
    <scope>NUCLEOTIDE SEQUENCE [LARGE SCALE GENOMIC DNA]</scope>
    <source>
        <strain evidence="6">kw1407 / UAMH 11150</strain>
    </source>
</reference>
<dbReference type="STRING" id="655863.F0XSM7"/>
<dbReference type="eggNOG" id="KOG4658">
    <property type="taxonomic scope" value="Eukaryota"/>
</dbReference>
<accession>F0XSM7</accession>
<dbReference type="Gene3D" id="3.40.50.300">
    <property type="entry name" value="P-loop containing nucleotide triphosphate hydrolases"/>
    <property type="match status" value="1"/>
</dbReference>
<protein>
    <submittedName>
        <fullName evidence="5">Tpr repeat-containing protein</fullName>
    </submittedName>
</protein>
<name>F0XSM7_GROCL</name>
<feature type="domain" description="DUF7779" evidence="4">
    <location>
        <begin position="509"/>
        <end position="600"/>
    </location>
</feature>
<dbReference type="InterPro" id="IPR056681">
    <property type="entry name" value="DUF7779"/>
</dbReference>
<dbReference type="SUPFAM" id="SSF52540">
    <property type="entry name" value="P-loop containing nucleoside triphosphate hydrolases"/>
    <property type="match status" value="1"/>
</dbReference>
<dbReference type="SUPFAM" id="SSF48452">
    <property type="entry name" value="TPR-like"/>
    <property type="match status" value="2"/>
</dbReference>
<dbReference type="Gene3D" id="1.25.40.10">
    <property type="entry name" value="Tetratricopeptide repeat domain"/>
    <property type="match status" value="1"/>
</dbReference>
<dbReference type="AlphaFoldDB" id="F0XSM7"/>
<dbReference type="Pfam" id="PF24809">
    <property type="entry name" value="DUF7708"/>
    <property type="match status" value="1"/>
</dbReference>
<dbReference type="OrthoDB" id="6161812at2759"/>
<sequence>MSISSVHPNSKGHPKTDDIAPSSPTTSIWLAAIERYYDELAKGGIKAAVIDRDLWRIRSPEELLAQIEAFSPSQSDQSRAWTKNLSQLRPILLGLNDFAALAAWALGMEGKVAAVLWGSIRLIIKFAQPILPDIVKMLETLHHALPRMQMYENELPMTEPLEKALLDMYSEVIVFCAHAIAFFRNNPNVGPNRHAWSQFSRDFAMVVENIQKLSRRVDETADMIRLSREARTVETVAAFKNLQLKGNKGPPAKFPCFSVPYGLHLHLFAREMELQTLQECLDPSSSSRTQLQAVGIHGLGGVGKSQLALQYANTSMQVYDLIAWIASESQIKLIQSLSDLARKLGLAGEANQDDYISIEVVRDWLNTSGKTFLLIFDNVDDIKLLRHIWPSSNKGSIIITTRSPVLAAKWATKTMPLGCFPADTSPSILVAMSGTICSSPEEDAASAEICKRLGGLPLAVSQVADFIRERGCTYAEFLKIYDKSAHKVLAKADNLVGYDHTVLTTWEISLEKLSAEAARLQNLLVFFDPDKILEKLVCLSEDANGLDDPDFEFLKDSFDFSEAVVELTRGSMISKLSYSESFSMHRLVQLAVFLRISKKDRPMYFDTATRLLYYGFPNTWNARGPHQGHGFTYWTTCSEILPHVSFLMDMSKKYNIKTGNAEIWAELIFRTGAYLWEKDQQLLARAFFETGLSIDDDSNSPVVAQAYRYLGHISVDLAHPRAGLAAYKQALTVREAIELPDSPPIADVYDSIACAYTEAGDIHNAFDFVDRATAIHNAHDPSKMSRTLAIRSMACLRDGQADNALDAIQQCWKLQDMTQDQIATSQYPKHSGDIVLLARILWLQGERDKQDGKDKRSAARELASRAITMRRGTFGEIAGPRVADAIFILATMLRDDGEPVLAAQLLREIVSMAGTQPIMQSHRARALWFLGNLMGTALGQEEQAAAETHESAKKARGEIESREWPDVDSDEGFMRLVSWMVW</sequence>
<keyword evidence="6" id="KW-1185">Reference proteome</keyword>
<dbReference type="PANTHER" id="PTHR35205:SF1">
    <property type="entry name" value="ZU5 DOMAIN-CONTAINING PROTEIN"/>
    <property type="match status" value="1"/>
</dbReference>
<dbReference type="Pfam" id="PF25000">
    <property type="entry name" value="DUF7779"/>
    <property type="match status" value="1"/>
</dbReference>
<dbReference type="EMBL" id="GL629997">
    <property type="protein sequence ID" value="EFW99250.1"/>
    <property type="molecule type" value="Genomic_DNA"/>
</dbReference>
<feature type="domain" description="DUF7708" evidence="3">
    <location>
        <begin position="114"/>
        <end position="223"/>
    </location>
</feature>
<evidence type="ECO:0000256" key="1">
    <source>
        <dbReference type="SAM" id="MobiDB-lite"/>
    </source>
</evidence>
<organism evidence="6">
    <name type="scientific">Grosmannia clavigera (strain kw1407 / UAMH 11150)</name>
    <name type="common">Blue stain fungus</name>
    <name type="synonym">Graphiocladiella clavigera</name>
    <dbReference type="NCBI Taxonomy" id="655863"/>
    <lineage>
        <taxon>Eukaryota</taxon>
        <taxon>Fungi</taxon>
        <taxon>Dikarya</taxon>
        <taxon>Ascomycota</taxon>
        <taxon>Pezizomycotina</taxon>
        <taxon>Sordariomycetes</taxon>
        <taxon>Sordariomycetidae</taxon>
        <taxon>Ophiostomatales</taxon>
        <taxon>Ophiostomataceae</taxon>
        <taxon>Leptographium</taxon>
    </lineage>
</organism>
<evidence type="ECO:0000259" key="2">
    <source>
        <dbReference type="Pfam" id="PF00931"/>
    </source>
</evidence>
<dbReference type="PANTHER" id="PTHR35205">
    <property type="entry name" value="NB-ARC AND TPR DOMAIN PROTEIN"/>
    <property type="match status" value="1"/>
</dbReference>
<dbReference type="InterPro" id="IPR056125">
    <property type="entry name" value="DUF7708"/>
</dbReference>
<dbReference type="PRINTS" id="PR00364">
    <property type="entry name" value="DISEASERSIST"/>
</dbReference>
<dbReference type="Pfam" id="PF00931">
    <property type="entry name" value="NB-ARC"/>
    <property type="match status" value="1"/>
</dbReference>
<dbReference type="InParanoid" id="F0XSM7"/>
<dbReference type="RefSeq" id="XP_014168733.1">
    <property type="nucleotide sequence ID" value="XM_014313258.1"/>
</dbReference>
<feature type="domain" description="NB-ARC" evidence="2">
    <location>
        <begin position="288"/>
        <end position="421"/>
    </location>
</feature>
<gene>
    <name evidence="5" type="ORF">CMQ_5671</name>
</gene>
<dbReference type="InterPro" id="IPR002182">
    <property type="entry name" value="NB-ARC"/>
</dbReference>